<keyword evidence="2" id="KW-0479">Metal-binding</keyword>
<dbReference type="InterPro" id="IPR003785">
    <property type="entry name" value="Creatininase/forma_Hydrolase"/>
</dbReference>
<evidence type="ECO:0000256" key="1">
    <source>
        <dbReference type="ARBA" id="ARBA00001947"/>
    </source>
</evidence>
<dbReference type="InterPro" id="IPR024087">
    <property type="entry name" value="Creatininase-like_sf"/>
</dbReference>
<dbReference type="STRING" id="671065.MetMK1DRAFT_00008840"/>
<dbReference type="GO" id="GO:0016811">
    <property type="term" value="F:hydrolase activity, acting on carbon-nitrogen (but not peptide) bonds, in linear amides"/>
    <property type="evidence" value="ECO:0007669"/>
    <property type="project" value="TreeGrafter"/>
</dbReference>
<dbReference type="Proteomes" id="UP000003980">
    <property type="component" value="Unassembled WGS sequence"/>
</dbReference>
<dbReference type="PANTHER" id="PTHR35005:SF1">
    <property type="entry name" value="2-AMINO-5-FORMYLAMINO-6-RIBOSYLAMINOPYRIMIDIN-4(3H)-ONE 5'-MONOPHOSPHATE DEFORMYLASE"/>
    <property type="match status" value="1"/>
</dbReference>
<reference evidence="5 6" key="1">
    <citation type="submission" date="2012-01" db="EMBL/GenBank/DDBJ databases">
        <title>Improved High-Quality Draft sequence of Metallosphaera yellowstonensis MK1.</title>
        <authorList>
            <consortium name="US DOE Joint Genome Institute"/>
            <person name="Lucas S."/>
            <person name="Han J."/>
            <person name="Cheng J.-F."/>
            <person name="Goodwin L."/>
            <person name="Pitluck S."/>
            <person name="Peters L."/>
            <person name="Teshima H."/>
            <person name="Detter J.C."/>
            <person name="Han C."/>
            <person name="Tapia R."/>
            <person name="Land M."/>
            <person name="Hauser L."/>
            <person name="Kyrpides N."/>
            <person name="Kozubal M."/>
            <person name="Macur R.E."/>
            <person name="Jay Z."/>
            <person name="Inskeep W."/>
            <person name="Woyke T."/>
        </authorList>
    </citation>
    <scope>NUCLEOTIDE SEQUENCE [LARGE SCALE GENOMIC DNA]</scope>
    <source>
        <strain evidence="5 6">MK1</strain>
    </source>
</reference>
<dbReference type="OrthoDB" id="46121at2157"/>
<sequence length="231" mass="24997">MKLLEVIKGELTSGMVGLLPVGSVEQHGPHLPLGTDSLIAETVARKVEELEEKVLLFPTLYYGCSTEHGALPYVGVSYETLLKVLTDIAESSRRLGLLGLVIVNGHGGNEAVLEVASRKVNFGGKFKVLVVNLQGIGSHLFPGKDLHAGSVETSLVKSVYPDLVKDNLIPKGEMKFKEGVFETITADEGGQDGVVAEGRIYADQERGRKVLEEMIRKTMEAVKRIMMIPGT</sequence>
<dbReference type="HOGENOM" id="CLU_055029_3_1_2"/>
<dbReference type="Pfam" id="PF02633">
    <property type="entry name" value="Creatininase"/>
    <property type="match status" value="1"/>
</dbReference>
<dbReference type="eggNOG" id="arCOG04536">
    <property type="taxonomic scope" value="Archaea"/>
</dbReference>
<dbReference type="GO" id="GO:0009231">
    <property type="term" value="P:riboflavin biosynthetic process"/>
    <property type="evidence" value="ECO:0007669"/>
    <property type="project" value="TreeGrafter"/>
</dbReference>
<name>H2C2B1_9CREN</name>
<evidence type="ECO:0000313" key="5">
    <source>
        <dbReference type="EMBL" id="EHP70382.1"/>
    </source>
</evidence>
<dbReference type="SUPFAM" id="SSF102215">
    <property type="entry name" value="Creatininase"/>
    <property type="match status" value="1"/>
</dbReference>
<protein>
    <submittedName>
        <fullName evidence="5">Uncharacterized protein, putative amidase</fullName>
    </submittedName>
</protein>
<keyword evidence="6" id="KW-1185">Reference proteome</keyword>
<organism evidence="5 6">
    <name type="scientific">Metallosphaera yellowstonensis MK1</name>
    <dbReference type="NCBI Taxonomy" id="671065"/>
    <lineage>
        <taxon>Archaea</taxon>
        <taxon>Thermoproteota</taxon>
        <taxon>Thermoprotei</taxon>
        <taxon>Sulfolobales</taxon>
        <taxon>Sulfolobaceae</taxon>
        <taxon>Metallosphaera</taxon>
    </lineage>
</organism>
<dbReference type="RefSeq" id="WP_009071079.1">
    <property type="nucleotide sequence ID" value="NZ_JH597761.1"/>
</dbReference>
<dbReference type="Gene3D" id="3.40.50.10310">
    <property type="entry name" value="Creatininase"/>
    <property type="match status" value="1"/>
</dbReference>
<dbReference type="EMBL" id="JH597761">
    <property type="protein sequence ID" value="EHP70382.1"/>
    <property type="molecule type" value="Genomic_DNA"/>
</dbReference>
<comment type="cofactor">
    <cofactor evidence="1">
        <name>Zn(2+)</name>
        <dbReference type="ChEBI" id="CHEBI:29105"/>
    </cofactor>
</comment>
<accession>H2C2B1</accession>
<dbReference type="AlphaFoldDB" id="H2C2B1"/>
<evidence type="ECO:0000256" key="4">
    <source>
        <dbReference type="ARBA" id="ARBA00022833"/>
    </source>
</evidence>
<dbReference type="PANTHER" id="PTHR35005">
    <property type="entry name" value="3-DEHYDRO-SCYLLO-INOSOSE HYDROLASE"/>
    <property type="match status" value="1"/>
</dbReference>
<keyword evidence="4" id="KW-0862">Zinc</keyword>
<evidence type="ECO:0000256" key="2">
    <source>
        <dbReference type="ARBA" id="ARBA00022723"/>
    </source>
</evidence>
<evidence type="ECO:0000313" key="6">
    <source>
        <dbReference type="Proteomes" id="UP000003980"/>
    </source>
</evidence>
<proteinExistence type="predicted"/>
<keyword evidence="3" id="KW-0378">Hydrolase</keyword>
<dbReference type="GO" id="GO:0046872">
    <property type="term" value="F:metal ion binding"/>
    <property type="evidence" value="ECO:0007669"/>
    <property type="project" value="UniProtKB-KW"/>
</dbReference>
<gene>
    <name evidence="5" type="ORF">MetMK1DRAFT_00008840</name>
</gene>
<evidence type="ECO:0000256" key="3">
    <source>
        <dbReference type="ARBA" id="ARBA00022801"/>
    </source>
</evidence>